<feature type="transmembrane region" description="Helical" evidence="7">
    <location>
        <begin position="196"/>
        <end position="220"/>
    </location>
</feature>
<organism evidence="9 10">
    <name type="scientific">Pseudoxanthomonas putridarboris</name>
    <dbReference type="NCBI Taxonomy" id="752605"/>
    <lineage>
        <taxon>Bacteria</taxon>
        <taxon>Pseudomonadati</taxon>
        <taxon>Pseudomonadota</taxon>
        <taxon>Gammaproteobacteria</taxon>
        <taxon>Lysobacterales</taxon>
        <taxon>Lysobacteraceae</taxon>
        <taxon>Pseudoxanthomonas</taxon>
    </lineage>
</organism>
<evidence type="ECO:0000313" key="9">
    <source>
        <dbReference type="EMBL" id="MEL1263280.1"/>
    </source>
</evidence>
<dbReference type="EC" id="3.4.21.-" evidence="9"/>
<sequence>MFVSIPSRRKSPVRWATPALLVLLSVAFCWAVTRGGEAQRSLVTEWGALTGGMVAPEVWLASLKSGTVLRLFTALFLHADWAHLLGNLVFLLIFGLPAERAMGPWRFLLLFLLGGAVANLAAVLTIGAPDRVVIGASGAVSAVIGAYLALFPTAKLGVVVPLGLFLEFVKAPASLLIGIWALLQVVFAYIGPAFGAVAWSAHIAGFLFGVVFALFVRAAIARRMRKRQGY</sequence>
<keyword evidence="5 7" id="KW-1133">Transmembrane helix</keyword>
<dbReference type="Proteomes" id="UP001459204">
    <property type="component" value="Unassembled WGS sequence"/>
</dbReference>
<dbReference type="SUPFAM" id="SSF144091">
    <property type="entry name" value="Rhomboid-like"/>
    <property type="match status" value="1"/>
</dbReference>
<evidence type="ECO:0000256" key="2">
    <source>
        <dbReference type="ARBA" id="ARBA00009045"/>
    </source>
</evidence>
<gene>
    <name evidence="9" type="ORF">AAD027_02715</name>
</gene>
<dbReference type="InterPro" id="IPR022764">
    <property type="entry name" value="Peptidase_S54_rhomboid_dom"/>
</dbReference>
<evidence type="ECO:0000256" key="4">
    <source>
        <dbReference type="ARBA" id="ARBA00022801"/>
    </source>
</evidence>
<dbReference type="InterPro" id="IPR050925">
    <property type="entry name" value="Rhomboid_protease_S54"/>
</dbReference>
<evidence type="ECO:0000256" key="3">
    <source>
        <dbReference type="ARBA" id="ARBA00022692"/>
    </source>
</evidence>
<evidence type="ECO:0000256" key="5">
    <source>
        <dbReference type="ARBA" id="ARBA00022989"/>
    </source>
</evidence>
<protein>
    <submittedName>
        <fullName evidence="9">Rhomboid family intramembrane serine protease</fullName>
        <ecNumber evidence="9">3.4.21.-</ecNumber>
    </submittedName>
</protein>
<dbReference type="PANTHER" id="PTHR43731:SF14">
    <property type="entry name" value="PRESENILIN-ASSOCIATED RHOMBOID-LIKE PROTEIN, MITOCHONDRIAL"/>
    <property type="match status" value="1"/>
</dbReference>
<keyword evidence="9" id="KW-0645">Protease</keyword>
<dbReference type="RefSeq" id="WP_341724464.1">
    <property type="nucleotide sequence ID" value="NZ_JBBWWT010000001.1"/>
</dbReference>
<dbReference type="InterPro" id="IPR035952">
    <property type="entry name" value="Rhomboid-like_sf"/>
</dbReference>
<name>A0ABU9IWF5_9GAMM</name>
<keyword evidence="6 7" id="KW-0472">Membrane</keyword>
<accession>A0ABU9IWF5</accession>
<feature type="transmembrane region" description="Helical" evidence="7">
    <location>
        <begin position="107"/>
        <end position="126"/>
    </location>
</feature>
<reference evidence="9 10" key="1">
    <citation type="submission" date="2024-04" db="EMBL/GenBank/DDBJ databases">
        <title>Draft genome sequence of Pseudoxanthomonas putridarboris WD12.</title>
        <authorList>
            <person name="Oh J."/>
        </authorList>
    </citation>
    <scope>NUCLEOTIDE SEQUENCE [LARGE SCALE GENOMIC DNA]</scope>
    <source>
        <strain evidence="9 10">WD12</strain>
    </source>
</reference>
<dbReference type="PANTHER" id="PTHR43731">
    <property type="entry name" value="RHOMBOID PROTEASE"/>
    <property type="match status" value="1"/>
</dbReference>
<keyword evidence="4 9" id="KW-0378">Hydrolase</keyword>
<evidence type="ECO:0000256" key="1">
    <source>
        <dbReference type="ARBA" id="ARBA00004141"/>
    </source>
</evidence>
<comment type="caution">
    <text evidence="9">The sequence shown here is derived from an EMBL/GenBank/DDBJ whole genome shotgun (WGS) entry which is preliminary data.</text>
</comment>
<feature type="domain" description="Peptidase S54 rhomboid" evidence="8">
    <location>
        <begin position="66"/>
        <end position="217"/>
    </location>
</feature>
<keyword evidence="10" id="KW-1185">Reference proteome</keyword>
<proteinExistence type="inferred from homology"/>
<dbReference type="Gene3D" id="1.20.1540.10">
    <property type="entry name" value="Rhomboid-like"/>
    <property type="match status" value="1"/>
</dbReference>
<feature type="transmembrane region" description="Helical" evidence="7">
    <location>
        <begin position="71"/>
        <end position="95"/>
    </location>
</feature>
<evidence type="ECO:0000313" key="10">
    <source>
        <dbReference type="Proteomes" id="UP001459204"/>
    </source>
</evidence>
<evidence type="ECO:0000259" key="8">
    <source>
        <dbReference type="Pfam" id="PF01694"/>
    </source>
</evidence>
<comment type="similarity">
    <text evidence="2">Belongs to the peptidase S54 family.</text>
</comment>
<dbReference type="GO" id="GO:0008233">
    <property type="term" value="F:peptidase activity"/>
    <property type="evidence" value="ECO:0007669"/>
    <property type="project" value="UniProtKB-KW"/>
</dbReference>
<comment type="subcellular location">
    <subcellularLocation>
        <location evidence="1">Membrane</location>
        <topology evidence="1">Multi-pass membrane protein</topology>
    </subcellularLocation>
</comment>
<dbReference type="Pfam" id="PF01694">
    <property type="entry name" value="Rhomboid"/>
    <property type="match status" value="1"/>
</dbReference>
<keyword evidence="3 7" id="KW-0812">Transmembrane</keyword>
<evidence type="ECO:0000256" key="7">
    <source>
        <dbReference type="SAM" id="Phobius"/>
    </source>
</evidence>
<dbReference type="EMBL" id="JBBWWT010000001">
    <property type="protein sequence ID" value="MEL1263280.1"/>
    <property type="molecule type" value="Genomic_DNA"/>
</dbReference>
<feature type="transmembrane region" description="Helical" evidence="7">
    <location>
        <begin position="171"/>
        <end position="190"/>
    </location>
</feature>
<dbReference type="GO" id="GO:0006508">
    <property type="term" value="P:proteolysis"/>
    <property type="evidence" value="ECO:0007669"/>
    <property type="project" value="UniProtKB-KW"/>
</dbReference>
<evidence type="ECO:0000256" key="6">
    <source>
        <dbReference type="ARBA" id="ARBA00023136"/>
    </source>
</evidence>